<gene>
    <name evidence="1" type="ORF">GPL21_06145</name>
</gene>
<dbReference type="InterPro" id="IPR029045">
    <property type="entry name" value="ClpP/crotonase-like_dom_sf"/>
</dbReference>
<dbReference type="Pfam" id="PF00378">
    <property type="entry name" value="ECH_1"/>
    <property type="match status" value="1"/>
</dbReference>
<accession>A0A844SBP4</accession>
<dbReference type="Gene3D" id="3.90.226.10">
    <property type="entry name" value="2-enoyl-CoA Hydratase, Chain A, domain 1"/>
    <property type="match status" value="1"/>
</dbReference>
<dbReference type="Gene3D" id="1.20.58.1300">
    <property type="match status" value="1"/>
</dbReference>
<comment type="caution">
    <text evidence="1">The sequence shown here is derived from an EMBL/GenBank/DDBJ whole genome shotgun (WGS) entry which is preliminary data.</text>
</comment>
<dbReference type="AlphaFoldDB" id="A0A844SBP4"/>
<name>A0A844SBP4_9BRAD</name>
<dbReference type="PANTHER" id="PTHR11941:SF54">
    <property type="entry name" value="ENOYL-COA HYDRATASE, MITOCHONDRIAL"/>
    <property type="match status" value="1"/>
</dbReference>
<dbReference type="GO" id="GO:0006635">
    <property type="term" value="P:fatty acid beta-oxidation"/>
    <property type="evidence" value="ECO:0007669"/>
    <property type="project" value="TreeGrafter"/>
</dbReference>
<evidence type="ECO:0000313" key="1">
    <source>
        <dbReference type="EMBL" id="MVT64693.1"/>
    </source>
</evidence>
<keyword evidence="1" id="KW-0413">Isomerase</keyword>
<proteinExistence type="predicted"/>
<dbReference type="Proteomes" id="UP000436468">
    <property type="component" value="Unassembled WGS sequence"/>
</dbReference>
<dbReference type="RefSeq" id="WP_157341799.1">
    <property type="nucleotide sequence ID" value="NZ_WQNF01000003.1"/>
</dbReference>
<dbReference type="PANTHER" id="PTHR11941">
    <property type="entry name" value="ENOYL-COA HYDRATASE-RELATED"/>
    <property type="match status" value="1"/>
</dbReference>
<evidence type="ECO:0000313" key="2">
    <source>
        <dbReference type="Proteomes" id="UP000436468"/>
    </source>
</evidence>
<protein>
    <submittedName>
        <fullName evidence="1">Enoyl-CoA hydratase/isomerase family protein</fullName>
    </submittedName>
</protein>
<reference evidence="1 2" key="1">
    <citation type="submission" date="2019-12" db="EMBL/GenBank/DDBJ databases">
        <title>Draft genome sequences Bradyrhizobium cajani AMBPC1010, Bradyrhizobium pachyrhizi AMBPC1040 and Bradyrhizobium yuanmingense ALSPC3051, three plant growth promoting strains isolated from nodules of Cajanus cajan L. in Dominican Republic.</title>
        <authorList>
            <person name="Flores-Felix J.D."/>
            <person name="Araujo J."/>
            <person name="Diaz-Alcantara C."/>
            <person name="Gonzalez-Andres F."/>
            <person name="Velazquez E."/>
        </authorList>
    </citation>
    <scope>NUCLEOTIDE SEQUENCE [LARGE SCALE GENOMIC DNA]</scope>
    <source>
        <strain evidence="1 2">1040</strain>
    </source>
</reference>
<dbReference type="GO" id="GO:0016853">
    <property type="term" value="F:isomerase activity"/>
    <property type="evidence" value="ECO:0007669"/>
    <property type="project" value="UniProtKB-KW"/>
</dbReference>
<keyword evidence="2" id="KW-1185">Reference proteome</keyword>
<organism evidence="1 2">
    <name type="scientific">Bradyrhizobium pachyrhizi</name>
    <dbReference type="NCBI Taxonomy" id="280333"/>
    <lineage>
        <taxon>Bacteria</taxon>
        <taxon>Pseudomonadati</taxon>
        <taxon>Pseudomonadota</taxon>
        <taxon>Alphaproteobacteria</taxon>
        <taxon>Hyphomicrobiales</taxon>
        <taxon>Nitrobacteraceae</taxon>
        <taxon>Bradyrhizobium</taxon>
    </lineage>
</organism>
<sequence length="458" mass="50847">MVATKSALTPLAQSSGAAAWPGISGNYAADVRAFSQYWCCALEKLDGLPARRDRSEEQKASAIAIIEDARKSRSRFLSAHAVRLYRELTNDLGRFRRVEELAYAAAEAVPGLCPTRERVAGESTLVQADKDGHEVDQGLFFNAVLADRECGLHLCHAMLLPRKEAVDRLEQLRKEGRVELEHAAVERQGKASFVYLKNSRYLNAEDDSTVADVETAVDLALLDPETSVCVLRGGKIDNGKHAGQRVFCTGINLTHIYYGRLSYLWYLIRDLGFINKFYRGLAVPDASPDEMIGDSIEKPWIAAIDKFAIGGGCQYILSTDYNIAGKDAYMTLPARKEGIIPGIANMRMPRFVGDRATRQAIMADMRIDCDSHTGRQICDLIVEPDAMDAAIHDTVDRLTNSGVVSASGNRRAMRIAAEPLDLFRTYMAVYAREQAYCHFSPALINNLERFWNAQSRKV</sequence>
<dbReference type="EMBL" id="WQNF01000003">
    <property type="protein sequence ID" value="MVT64693.1"/>
    <property type="molecule type" value="Genomic_DNA"/>
</dbReference>
<dbReference type="CDD" id="cd06558">
    <property type="entry name" value="crotonase-like"/>
    <property type="match status" value="1"/>
</dbReference>
<dbReference type="InterPro" id="IPR001753">
    <property type="entry name" value="Enoyl-CoA_hydra/iso"/>
</dbReference>
<dbReference type="SUPFAM" id="SSF52096">
    <property type="entry name" value="ClpP/crotonase"/>
    <property type="match status" value="1"/>
</dbReference>